<feature type="transmembrane region" description="Helical" evidence="1">
    <location>
        <begin position="12"/>
        <end position="33"/>
    </location>
</feature>
<comment type="caution">
    <text evidence="2">The sequence shown here is derived from an EMBL/GenBank/DDBJ whole genome shotgun (WGS) entry which is preliminary data.</text>
</comment>
<evidence type="ECO:0000313" key="2">
    <source>
        <dbReference type="EMBL" id="POP46976.1"/>
    </source>
</evidence>
<evidence type="ECO:0000313" key="3">
    <source>
        <dbReference type="Proteomes" id="UP000247005"/>
    </source>
</evidence>
<keyword evidence="1" id="KW-1133">Transmembrane helix</keyword>
<dbReference type="AlphaFoldDB" id="A0A2P5GMC0"/>
<gene>
    <name evidence="2" type="ORF">CHU32_16655</name>
</gene>
<name>A0A2P5GMC0_9ENTR</name>
<dbReference type="Proteomes" id="UP000247005">
    <property type="component" value="Unassembled WGS sequence"/>
</dbReference>
<feature type="transmembrane region" description="Helical" evidence="1">
    <location>
        <begin position="62"/>
        <end position="82"/>
    </location>
</feature>
<evidence type="ECO:0000256" key="1">
    <source>
        <dbReference type="SAM" id="Phobius"/>
    </source>
</evidence>
<sequence length="98" mass="11258">MAHFSPQSRGVTLGFVMFYMNCIIIPGVFSCAFLKINKSLFMIGAINIYMFYLWYSYHPLRVILMCFACLMGYGVVLFLLLLSRRKAKGSTRQIQPPT</sequence>
<feature type="transmembrane region" description="Helical" evidence="1">
    <location>
        <begin position="40"/>
        <end position="56"/>
    </location>
</feature>
<accession>A0A2P5GMC0</accession>
<organism evidence="2 3">
    <name type="scientific">Superficieibacter electus</name>
    <dbReference type="NCBI Taxonomy" id="2022662"/>
    <lineage>
        <taxon>Bacteria</taxon>
        <taxon>Pseudomonadati</taxon>
        <taxon>Pseudomonadota</taxon>
        <taxon>Gammaproteobacteria</taxon>
        <taxon>Enterobacterales</taxon>
        <taxon>Enterobacteriaceae</taxon>
        <taxon>Superficieibacter</taxon>
    </lineage>
</organism>
<protein>
    <submittedName>
        <fullName evidence="2">Uncharacterized protein</fullName>
    </submittedName>
</protein>
<keyword evidence="1" id="KW-0472">Membrane</keyword>
<keyword evidence="1" id="KW-0812">Transmembrane</keyword>
<proteinExistence type="predicted"/>
<reference evidence="2 3" key="1">
    <citation type="submission" date="2018-01" db="EMBL/GenBank/DDBJ databases">
        <title>Superficieibacter electus gen. nov., sp. nov., an extended-spectrum beta-lactamase possessing member of the Enterobacteriaceae family, isolated from intensive care unit surfaces.</title>
        <authorList>
            <person name="Potter R.F."/>
            <person name="D'Souza A.W."/>
        </authorList>
    </citation>
    <scope>NUCLEOTIDE SEQUENCE [LARGE SCALE GENOMIC DNA]</scope>
    <source>
        <strain evidence="2 3">BP-1</strain>
    </source>
</reference>
<dbReference type="EMBL" id="PQGD01000013">
    <property type="protein sequence ID" value="POP46976.1"/>
    <property type="molecule type" value="Genomic_DNA"/>
</dbReference>